<gene>
    <name evidence="4" type="ORF">SDJN03_11692</name>
</gene>
<keyword evidence="3" id="KW-1133">Transmembrane helix</keyword>
<evidence type="ECO:0000313" key="5">
    <source>
        <dbReference type="Proteomes" id="UP000685013"/>
    </source>
</evidence>
<feature type="transmembrane region" description="Helical" evidence="3">
    <location>
        <begin position="138"/>
        <end position="156"/>
    </location>
</feature>
<feature type="repeat" description="PPR" evidence="1">
    <location>
        <begin position="5"/>
        <end position="35"/>
    </location>
</feature>
<evidence type="ECO:0000313" key="4">
    <source>
        <dbReference type="EMBL" id="KAG6595139.1"/>
    </source>
</evidence>
<reference evidence="4 5" key="1">
    <citation type="journal article" date="2021" name="Hortic Res">
        <title>The domestication of Cucurbita argyrosperma as revealed by the genome of its wild relative.</title>
        <authorList>
            <person name="Barrera-Redondo J."/>
            <person name="Sanchez-de la Vega G."/>
            <person name="Aguirre-Liguori J.A."/>
            <person name="Castellanos-Morales G."/>
            <person name="Gutierrez-Guerrero Y.T."/>
            <person name="Aguirre-Dugua X."/>
            <person name="Aguirre-Planter E."/>
            <person name="Tenaillon M.I."/>
            <person name="Lira-Saade R."/>
            <person name="Eguiarte L.E."/>
        </authorList>
    </citation>
    <scope>NUCLEOTIDE SEQUENCE [LARGE SCALE GENOMIC DNA]</scope>
    <source>
        <strain evidence="4">JBR-2021</strain>
    </source>
</reference>
<keyword evidence="3" id="KW-0812">Transmembrane</keyword>
<evidence type="ECO:0000256" key="3">
    <source>
        <dbReference type="SAM" id="Phobius"/>
    </source>
</evidence>
<protein>
    <submittedName>
        <fullName evidence="4">Uncharacterized protein</fullName>
    </submittedName>
</protein>
<evidence type="ECO:0000256" key="1">
    <source>
        <dbReference type="PROSITE-ProRule" id="PRU00708"/>
    </source>
</evidence>
<dbReference type="GO" id="GO:0003723">
    <property type="term" value="F:RNA binding"/>
    <property type="evidence" value="ECO:0007669"/>
    <property type="project" value="InterPro"/>
</dbReference>
<dbReference type="InterPro" id="IPR046960">
    <property type="entry name" value="PPR_At4g14850-like_plant"/>
</dbReference>
<proteinExistence type="predicted"/>
<keyword evidence="3" id="KW-0472">Membrane</keyword>
<organism evidence="4 5">
    <name type="scientific">Cucurbita argyrosperma subsp. sororia</name>
    <dbReference type="NCBI Taxonomy" id="37648"/>
    <lineage>
        <taxon>Eukaryota</taxon>
        <taxon>Viridiplantae</taxon>
        <taxon>Streptophyta</taxon>
        <taxon>Embryophyta</taxon>
        <taxon>Tracheophyta</taxon>
        <taxon>Spermatophyta</taxon>
        <taxon>Magnoliopsida</taxon>
        <taxon>eudicotyledons</taxon>
        <taxon>Gunneridae</taxon>
        <taxon>Pentapetalae</taxon>
        <taxon>rosids</taxon>
        <taxon>fabids</taxon>
        <taxon>Cucurbitales</taxon>
        <taxon>Cucurbitaceae</taxon>
        <taxon>Cucurbiteae</taxon>
        <taxon>Cucurbita</taxon>
    </lineage>
</organism>
<dbReference type="PANTHER" id="PTHR24015:SF548">
    <property type="entry name" value="OS08G0340900 PROTEIN"/>
    <property type="match status" value="1"/>
</dbReference>
<comment type="caution">
    <text evidence="4">The sequence shown here is derived from an EMBL/GenBank/DDBJ whole genome shotgun (WGS) entry which is preliminary data.</text>
</comment>
<dbReference type="PROSITE" id="PS51375">
    <property type="entry name" value="PPR"/>
    <property type="match status" value="1"/>
</dbReference>
<feature type="non-terminal residue" evidence="4">
    <location>
        <position position="1"/>
    </location>
</feature>
<dbReference type="InterPro" id="IPR002885">
    <property type="entry name" value="PPR_rpt"/>
</dbReference>
<dbReference type="AlphaFoldDB" id="A0AAV6NC23"/>
<feature type="compositionally biased region" description="Polar residues" evidence="2">
    <location>
        <begin position="187"/>
        <end position="205"/>
    </location>
</feature>
<dbReference type="Proteomes" id="UP000685013">
    <property type="component" value="Chromosome 7"/>
</dbReference>
<sequence length="254" mass="28456">MLHPNIVSYNTLISSFTRDGFSVESMNIFRQLQQDFDLLVLDKFTLASIVGTCACLGALESLCQERNVVTWTSMVVAYSQTSMLDDVFRVLSCACVDLGLIAKGKTIHGLIIRRNSGLHFSKYAEMKFRNNFPVRGKYLSFVVVALAFTVLVLWAWEENPFLSTSQSVQAWYRTSYAGFIVGPTNSSELPNTAKENTEKTYSNSSTKEDTVKDSAHSEVTPTDFASTIILNRSQSNENRVSWGHDPCLRFEPLS</sequence>
<dbReference type="PANTHER" id="PTHR24015">
    <property type="entry name" value="OS07G0578800 PROTEIN-RELATED"/>
    <property type="match status" value="1"/>
</dbReference>
<dbReference type="Pfam" id="PF01535">
    <property type="entry name" value="PPR"/>
    <property type="match status" value="2"/>
</dbReference>
<feature type="compositionally biased region" description="Basic and acidic residues" evidence="2">
    <location>
        <begin position="206"/>
        <end position="216"/>
    </location>
</feature>
<dbReference type="GO" id="GO:0009451">
    <property type="term" value="P:RNA modification"/>
    <property type="evidence" value="ECO:0007669"/>
    <property type="project" value="InterPro"/>
</dbReference>
<name>A0AAV6NC23_9ROSI</name>
<dbReference type="EMBL" id="JAGKQH010000007">
    <property type="protein sequence ID" value="KAG6595139.1"/>
    <property type="molecule type" value="Genomic_DNA"/>
</dbReference>
<keyword evidence="5" id="KW-1185">Reference proteome</keyword>
<accession>A0AAV6NC23</accession>
<feature type="region of interest" description="Disordered" evidence="2">
    <location>
        <begin position="187"/>
        <end position="218"/>
    </location>
</feature>
<evidence type="ECO:0000256" key="2">
    <source>
        <dbReference type="SAM" id="MobiDB-lite"/>
    </source>
</evidence>